<name>A0A0B6Y1W0_9EUPU</name>
<organism evidence="2">
    <name type="scientific">Arion vulgaris</name>
    <dbReference type="NCBI Taxonomy" id="1028688"/>
    <lineage>
        <taxon>Eukaryota</taxon>
        <taxon>Metazoa</taxon>
        <taxon>Spiralia</taxon>
        <taxon>Lophotrochozoa</taxon>
        <taxon>Mollusca</taxon>
        <taxon>Gastropoda</taxon>
        <taxon>Heterobranchia</taxon>
        <taxon>Euthyneura</taxon>
        <taxon>Panpulmonata</taxon>
        <taxon>Eupulmonata</taxon>
        <taxon>Stylommatophora</taxon>
        <taxon>Helicina</taxon>
        <taxon>Arionoidea</taxon>
        <taxon>Arionidae</taxon>
        <taxon>Arion</taxon>
    </lineage>
</organism>
<feature type="non-terminal residue" evidence="2">
    <location>
        <position position="55"/>
    </location>
</feature>
<dbReference type="AlphaFoldDB" id="A0A0B6Y1W0"/>
<dbReference type="EMBL" id="HACG01003412">
    <property type="protein sequence ID" value="CEK50277.1"/>
    <property type="molecule type" value="Transcribed_RNA"/>
</dbReference>
<protein>
    <submittedName>
        <fullName evidence="2">Uncharacterized protein</fullName>
    </submittedName>
</protein>
<feature type="region of interest" description="Disordered" evidence="1">
    <location>
        <begin position="1"/>
        <end position="55"/>
    </location>
</feature>
<feature type="compositionally biased region" description="Polar residues" evidence="1">
    <location>
        <begin position="39"/>
        <end position="55"/>
    </location>
</feature>
<evidence type="ECO:0000256" key="1">
    <source>
        <dbReference type="SAM" id="MobiDB-lite"/>
    </source>
</evidence>
<accession>A0A0B6Y1W0</accession>
<sequence>MECKTEMMSSNHKNEDTAPYISSVPQSVISEAGIRDDQMSSTPHAVPYSPSNSEG</sequence>
<reference evidence="2" key="1">
    <citation type="submission" date="2014-12" db="EMBL/GenBank/DDBJ databases">
        <title>Insight into the proteome of Arion vulgaris.</title>
        <authorList>
            <person name="Aradska J."/>
            <person name="Bulat T."/>
            <person name="Smidak R."/>
            <person name="Sarate P."/>
            <person name="Gangsoo J."/>
            <person name="Sialana F."/>
            <person name="Bilban M."/>
            <person name="Lubec G."/>
        </authorList>
    </citation>
    <scope>NUCLEOTIDE SEQUENCE</scope>
    <source>
        <tissue evidence="2">Skin</tissue>
    </source>
</reference>
<gene>
    <name evidence="2" type="primary">ORF10292</name>
</gene>
<evidence type="ECO:0000313" key="2">
    <source>
        <dbReference type="EMBL" id="CEK50277.1"/>
    </source>
</evidence>
<proteinExistence type="predicted"/>